<dbReference type="InterPro" id="IPR044851">
    <property type="entry name" value="Wax_synthase"/>
</dbReference>
<comment type="similarity">
    <text evidence="2">Belongs to the wax synthase family.</text>
</comment>
<dbReference type="GO" id="GO:0008374">
    <property type="term" value="F:O-acyltransferase activity"/>
    <property type="evidence" value="ECO:0007669"/>
    <property type="project" value="InterPro"/>
</dbReference>
<dbReference type="PANTHER" id="PTHR31595">
    <property type="entry name" value="LONG-CHAIN-ALCOHOL O-FATTY-ACYLTRANSFERASE 3-RELATED"/>
    <property type="match status" value="1"/>
</dbReference>
<evidence type="ECO:0000259" key="8">
    <source>
        <dbReference type="Pfam" id="PF13813"/>
    </source>
</evidence>
<evidence type="ECO:0000256" key="5">
    <source>
        <dbReference type="ARBA" id="ARBA00022989"/>
    </source>
</evidence>
<dbReference type="InterPro" id="IPR032805">
    <property type="entry name" value="Wax_synthase_dom"/>
</dbReference>
<protein>
    <recommendedName>
        <fullName evidence="8">Wax synthase domain-containing protein</fullName>
    </recommendedName>
</protein>
<keyword evidence="6 7" id="KW-0472">Membrane</keyword>
<dbReference type="GO" id="GO:0016020">
    <property type="term" value="C:membrane"/>
    <property type="evidence" value="ECO:0007669"/>
    <property type="project" value="UniProtKB-SubCell"/>
</dbReference>
<evidence type="ECO:0000313" key="10">
    <source>
        <dbReference type="Proteomes" id="UP000664534"/>
    </source>
</evidence>
<dbReference type="Proteomes" id="UP000664534">
    <property type="component" value="Unassembled WGS sequence"/>
</dbReference>
<dbReference type="AlphaFoldDB" id="A0A8H3IS20"/>
<comment type="caution">
    <text evidence="9">The sequence shown here is derived from an EMBL/GenBank/DDBJ whole genome shotgun (WGS) entry which is preliminary data.</text>
</comment>
<dbReference type="EMBL" id="CAJPDT010000053">
    <property type="protein sequence ID" value="CAF9929468.1"/>
    <property type="molecule type" value="Genomic_DNA"/>
</dbReference>
<evidence type="ECO:0000256" key="3">
    <source>
        <dbReference type="ARBA" id="ARBA00022679"/>
    </source>
</evidence>
<dbReference type="Pfam" id="PF13813">
    <property type="entry name" value="MBOAT_2"/>
    <property type="match status" value="1"/>
</dbReference>
<keyword evidence="10" id="KW-1185">Reference proteome</keyword>
<keyword evidence="4 7" id="KW-0812">Transmembrane</keyword>
<reference evidence="9" key="1">
    <citation type="submission" date="2021-03" db="EMBL/GenBank/DDBJ databases">
        <authorList>
            <person name="Tagirdzhanova G."/>
        </authorList>
    </citation>
    <scope>NUCLEOTIDE SEQUENCE</scope>
</reference>
<gene>
    <name evidence="9" type="ORF">IMSHALPRED_007924</name>
</gene>
<evidence type="ECO:0000256" key="6">
    <source>
        <dbReference type="ARBA" id="ARBA00023136"/>
    </source>
</evidence>
<dbReference type="OrthoDB" id="1077582at2759"/>
<keyword evidence="5 7" id="KW-1133">Transmembrane helix</keyword>
<sequence length="406" mass="44806">MFPWPPWMDGSALNFGTTQLAFLAFFTIVILLVPRQATFTRFVSLVALSTLTYMLQEAFVQWCGNPHWRGAAAGLLCIQLMSASEMIVVSRVDSASISASRGKFKAESIAAQAIKIVALLWNLRRVGTSWQVKNIPASSNSGPASRSRARFLLRRLATTLSAYLVMDIMISGPPPDLVLVSPQKETLFKIGSLSFDDVVFRTVGTVSFWFSTALINLIMTNTVAILSVLAGLSLPADCPPLYGPIGEAYTIRQFWGTSWHQGLRQGVTGHADLVADSVLLIPRGTTLSRYTRLFLAFLISGLIHHSSDLAMGIPRTEAGSLVFFLLQPLGIMLEDGMQTLTRHIPTSRFLGRVQRIVGYLWVVMFLVWSTPKWFYPQQRLGIGAADLLPFRVLGPLSRQLQSSWPG</sequence>
<feature type="transmembrane region" description="Helical" evidence="7">
    <location>
        <begin position="208"/>
        <end position="232"/>
    </location>
</feature>
<dbReference type="PANTHER" id="PTHR31595:SF67">
    <property type="entry name" value="WAX SYNTHASE DOMAIN-CONTAINING PROTEIN"/>
    <property type="match status" value="1"/>
</dbReference>
<evidence type="ECO:0000256" key="4">
    <source>
        <dbReference type="ARBA" id="ARBA00022692"/>
    </source>
</evidence>
<dbReference type="GO" id="GO:0006629">
    <property type="term" value="P:lipid metabolic process"/>
    <property type="evidence" value="ECO:0007669"/>
    <property type="project" value="InterPro"/>
</dbReference>
<name>A0A8H3IS20_9LECA</name>
<evidence type="ECO:0000313" key="9">
    <source>
        <dbReference type="EMBL" id="CAF9929468.1"/>
    </source>
</evidence>
<evidence type="ECO:0000256" key="7">
    <source>
        <dbReference type="SAM" id="Phobius"/>
    </source>
</evidence>
<comment type="subcellular location">
    <subcellularLocation>
        <location evidence="1">Membrane</location>
        <topology evidence="1">Multi-pass membrane protein</topology>
    </subcellularLocation>
</comment>
<evidence type="ECO:0000256" key="1">
    <source>
        <dbReference type="ARBA" id="ARBA00004141"/>
    </source>
</evidence>
<feature type="domain" description="Wax synthase" evidence="8">
    <location>
        <begin position="238"/>
        <end position="326"/>
    </location>
</feature>
<accession>A0A8H3IS20</accession>
<proteinExistence type="inferred from homology"/>
<feature type="transmembrane region" description="Helical" evidence="7">
    <location>
        <begin position="12"/>
        <end position="32"/>
    </location>
</feature>
<keyword evidence="3" id="KW-0808">Transferase</keyword>
<evidence type="ECO:0000256" key="2">
    <source>
        <dbReference type="ARBA" id="ARBA00007282"/>
    </source>
</evidence>
<organism evidence="9 10">
    <name type="scientific">Imshaugia aleurites</name>
    <dbReference type="NCBI Taxonomy" id="172621"/>
    <lineage>
        <taxon>Eukaryota</taxon>
        <taxon>Fungi</taxon>
        <taxon>Dikarya</taxon>
        <taxon>Ascomycota</taxon>
        <taxon>Pezizomycotina</taxon>
        <taxon>Lecanoromycetes</taxon>
        <taxon>OSLEUM clade</taxon>
        <taxon>Lecanoromycetidae</taxon>
        <taxon>Lecanorales</taxon>
        <taxon>Lecanorineae</taxon>
        <taxon>Parmeliaceae</taxon>
        <taxon>Imshaugia</taxon>
    </lineage>
</organism>